<evidence type="ECO:0000256" key="1">
    <source>
        <dbReference type="SAM" id="MobiDB-lite"/>
    </source>
</evidence>
<keyword evidence="3" id="KW-1185">Reference proteome</keyword>
<gene>
    <name evidence="2" type="ORF">R1sor_019057</name>
</gene>
<feature type="region of interest" description="Disordered" evidence="1">
    <location>
        <begin position="185"/>
        <end position="244"/>
    </location>
</feature>
<evidence type="ECO:0000313" key="3">
    <source>
        <dbReference type="Proteomes" id="UP001633002"/>
    </source>
</evidence>
<reference evidence="2 3" key="1">
    <citation type="submission" date="2024-09" db="EMBL/GenBank/DDBJ databases">
        <title>Chromosome-scale assembly of Riccia sorocarpa.</title>
        <authorList>
            <person name="Paukszto L."/>
        </authorList>
    </citation>
    <scope>NUCLEOTIDE SEQUENCE [LARGE SCALE GENOMIC DNA]</scope>
    <source>
        <strain evidence="2">LP-2024</strain>
        <tissue evidence="2">Aerial parts of the thallus</tissue>
    </source>
</reference>
<proteinExistence type="predicted"/>
<dbReference type="EMBL" id="JBJQOH010000001">
    <property type="protein sequence ID" value="KAL3701035.1"/>
    <property type="molecule type" value="Genomic_DNA"/>
</dbReference>
<dbReference type="Proteomes" id="UP001633002">
    <property type="component" value="Unassembled WGS sequence"/>
</dbReference>
<protein>
    <submittedName>
        <fullName evidence="2">Uncharacterized protein</fullName>
    </submittedName>
</protein>
<dbReference type="AlphaFoldDB" id="A0ABD3IF21"/>
<name>A0ABD3IF21_9MARC</name>
<accession>A0ABD3IF21</accession>
<evidence type="ECO:0000313" key="2">
    <source>
        <dbReference type="EMBL" id="KAL3701035.1"/>
    </source>
</evidence>
<sequence>MAAQAEAPLHFDLYTEDDDVNYIRWKWIPKKEAHRVLSGIDPKLLKRSGLHDALWMDWTRPEVSCTTFVREFVLNWDDRIQSSTVGGWEVPLTIDTVREYFLLPEGKTAPRPCRRGRRFGLGYICEEKIREEIRAYKKQMQASGKRKVRPTCIGIVVLHILKTCGIVEDEDIVLNDYDKSVEEVTLPRSAEAPPVQASPTKPDRQHSHESSLGAPSTLSDHAICSGSDTTPDRESTGPFDNESLIGFGSPMVPYPLLMTRKKWPLQAVHPWVHQSAQQQRRVSGHGA</sequence>
<organism evidence="2 3">
    <name type="scientific">Riccia sorocarpa</name>
    <dbReference type="NCBI Taxonomy" id="122646"/>
    <lineage>
        <taxon>Eukaryota</taxon>
        <taxon>Viridiplantae</taxon>
        <taxon>Streptophyta</taxon>
        <taxon>Embryophyta</taxon>
        <taxon>Marchantiophyta</taxon>
        <taxon>Marchantiopsida</taxon>
        <taxon>Marchantiidae</taxon>
        <taxon>Marchantiales</taxon>
        <taxon>Ricciaceae</taxon>
        <taxon>Riccia</taxon>
    </lineage>
</organism>
<comment type="caution">
    <text evidence="2">The sequence shown here is derived from an EMBL/GenBank/DDBJ whole genome shotgun (WGS) entry which is preliminary data.</text>
</comment>